<reference evidence="2" key="1">
    <citation type="journal article" date="2020" name="bioRxiv">
        <title>Comparative genomics of Chlamydomonas.</title>
        <authorList>
            <person name="Craig R.J."/>
            <person name="Hasan A.R."/>
            <person name="Ness R.W."/>
            <person name="Keightley P.D."/>
        </authorList>
    </citation>
    <scope>NUCLEOTIDE SEQUENCE</scope>
    <source>
        <strain evidence="2">CCAP 11/70</strain>
    </source>
</reference>
<accession>A0A835XKT1</accession>
<gene>
    <name evidence="2" type="ORF">HYH03_015983</name>
</gene>
<dbReference type="Proteomes" id="UP000612055">
    <property type="component" value="Unassembled WGS sequence"/>
</dbReference>
<dbReference type="EMBL" id="JAEHOE010000132">
    <property type="protein sequence ID" value="KAG2485309.1"/>
    <property type="molecule type" value="Genomic_DNA"/>
</dbReference>
<comment type="caution">
    <text evidence="2">The sequence shown here is derived from an EMBL/GenBank/DDBJ whole genome shotgun (WGS) entry which is preliminary data.</text>
</comment>
<organism evidence="2 3">
    <name type="scientific">Edaphochlamys debaryana</name>
    <dbReference type="NCBI Taxonomy" id="47281"/>
    <lineage>
        <taxon>Eukaryota</taxon>
        <taxon>Viridiplantae</taxon>
        <taxon>Chlorophyta</taxon>
        <taxon>core chlorophytes</taxon>
        <taxon>Chlorophyceae</taxon>
        <taxon>CS clade</taxon>
        <taxon>Chlamydomonadales</taxon>
        <taxon>Chlamydomonadales incertae sedis</taxon>
        <taxon>Edaphochlamys</taxon>
    </lineage>
</organism>
<evidence type="ECO:0000313" key="3">
    <source>
        <dbReference type="Proteomes" id="UP000612055"/>
    </source>
</evidence>
<protein>
    <submittedName>
        <fullName evidence="2">Uncharacterized protein</fullName>
    </submittedName>
</protein>
<name>A0A835XKT1_9CHLO</name>
<proteinExistence type="predicted"/>
<keyword evidence="3" id="KW-1185">Reference proteome</keyword>
<feature type="compositionally biased region" description="Pro residues" evidence="1">
    <location>
        <begin position="148"/>
        <end position="184"/>
    </location>
</feature>
<sequence length="331" mass="35525">MVTLAPCVSLTLPANMSDPKPDLAVPGTCERLADFIASYLVTNAPELVPALALNYTLTDCITKPGPIGENATQYPFNNATSLQVCGLFKPFNPSPLPAWWTNGVFWTASRGLNAALRDAFPEELGLGGFWVSWGYYPPETVGNAVAKPPSPSALPPSPQPPAKLSPPSPPHVGSAPRPPFPPNPAGTITLAPCMRVVFPGNMSATARPDLAVPGTCERYAEVIINHLNDQAAELIPNLAIPFAMTDCKATWGPIGNSTQWPYNNATSVQICGLFKPVPFRPFPTWYTSDVFGQASRTVYTVLRTAFPTELRLGGFWSVWGYSSRIVQGSVP</sequence>
<dbReference type="AlphaFoldDB" id="A0A835XKT1"/>
<evidence type="ECO:0000256" key="1">
    <source>
        <dbReference type="SAM" id="MobiDB-lite"/>
    </source>
</evidence>
<feature type="region of interest" description="Disordered" evidence="1">
    <location>
        <begin position="146"/>
        <end position="184"/>
    </location>
</feature>
<evidence type="ECO:0000313" key="2">
    <source>
        <dbReference type="EMBL" id="KAG2485309.1"/>
    </source>
</evidence>